<keyword evidence="2" id="KW-0479">Metal-binding</keyword>
<protein>
    <recommendedName>
        <fullName evidence="12">C2H2-type domain-containing protein</fullName>
    </recommendedName>
</protein>
<feature type="domain" description="C2H2-type" evidence="12">
    <location>
        <begin position="409"/>
        <end position="436"/>
    </location>
</feature>
<dbReference type="GO" id="GO:0005634">
    <property type="term" value="C:nucleus"/>
    <property type="evidence" value="ECO:0007669"/>
    <property type="project" value="UniProtKB-SubCell"/>
</dbReference>
<keyword evidence="3" id="KW-0677">Repeat</keyword>
<feature type="compositionally biased region" description="Polar residues" evidence="11">
    <location>
        <begin position="142"/>
        <end position="171"/>
    </location>
</feature>
<dbReference type="EMBL" id="JBAMIC010000022">
    <property type="protein sequence ID" value="KAK7091626.1"/>
    <property type="molecule type" value="Genomic_DNA"/>
</dbReference>
<dbReference type="AlphaFoldDB" id="A0AAN9ARE1"/>
<feature type="domain" description="C2H2-type" evidence="12">
    <location>
        <begin position="437"/>
        <end position="466"/>
    </location>
</feature>
<comment type="subcellular location">
    <subcellularLocation>
        <location evidence="1">Nucleus</location>
    </subcellularLocation>
</comment>
<dbReference type="FunFam" id="3.30.160.60:FF:000446">
    <property type="entry name" value="Zinc finger protein"/>
    <property type="match status" value="1"/>
</dbReference>
<keyword evidence="9" id="KW-0539">Nucleus</keyword>
<dbReference type="PANTHER" id="PTHR24384:SF189">
    <property type="entry name" value="C2H2-TYPE DOMAIN-CONTAINING PROTEIN-RELATED"/>
    <property type="match status" value="1"/>
</dbReference>
<dbReference type="GO" id="GO:0008270">
    <property type="term" value="F:zinc ion binding"/>
    <property type="evidence" value="ECO:0007669"/>
    <property type="project" value="UniProtKB-KW"/>
</dbReference>
<dbReference type="PROSITE" id="PS50157">
    <property type="entry name" value="ZINC_FINGER_C2H2_2"/>
    <property type="match status" value="9"/>
</dbReference>
<feature type="compositionally biased region" description="Acidic residues" evidence="11">
    <location>
        <begin position="217"/>
        <end position="236"/>
    </location>
</feature>
<feature type="compositionally biased region" description="Polar residues" evidence="11">
    <location>
        <begin position="186"/>
        <end position="196"/>
    </location>
</feature>
<feature type="compositionally biased region" description="Low complexity" evidence="11">
    <location>
        <begin position="172"/>
        <end position="185"/>
    </location>
</feature>
<evidence type="ECO:0000256" key="3">
    <source>
        <dbReference type="ARBA" id="ARBA00022737"/>
    </source>
</evidence>
<dbReference type="Gene3D" id="6.20.250.40">
    <property type="match status" value="1"/>
</dbReference>
<reference evidence="13 14" key="1">
    <citation type="submission" date="2024-02" db="EMBL/GenBank/DDBJ databases">
        <title>Chromosome-scale genome assembly of the rough periwinkle Littorina saxatilis.</title>
        <authorList>
            <person name="De Jode A."/>
            <person name="Faria R."/>
            <person name="Formenti G."/>
            <person name="Sims Y."/>
            <person name="Smith T.P."/>
            <person name="Tracey A."/>
            <person name="Wood J.M.D."/>
            <person name="Zagrodzka Z.B."/>
            <person name="Johannesson K."/>
            <person name="Butlin R.K."/>
            <person name="Leder E.H."/>
        </authorList>
    </citation>
    <scope>NUCLEOTIDE SEQUENCE [LARGE SCALE GENOMIC DNA]</scope>
    <source>
        <strain evidence="13">Snail1</strain>
        <tissue evidence="13">Muscle</tissue>
    </source>
</reference>
<keyword evidence="8" id="KW-0804">Transcription</keyword>
<feature type="domain" description="C2H2-type" evidence="12">
    <location>
        <begin position="466"/>
        <end position="493"/>
    </location>
</feature>
<feature type="compositionally biased region" description="Basic and acidic residues" evidence="11">
    <location>
        <begin position="237"/>
        <end position="247"/>
    </location>
</feature>
<keyword evidence="7" id="KW-0238">DNA-binding</keyword>
<comment type="caution">
    <text evidence="13">The sequence shown here is derived from an EMBL/GenBank/DDBJ whole genome shotgun (WGS) entry which is preliminary data.</text>
</comment>
<dbReference type="GO" id="GO:0000978">
    <property type="term" value="F:RNA polymerase II cis-regulatory region sequence-specific DNA binding"/>
    <property type="evidence" value="ECO:0007669"/>
    <property type="project" value="TreeGrafter"/>
</dbReference>
<gene>
    <name evidence="13" type="ORF">V1264_009284</name>
</gene>
<dbReference type="InterPro" id="IPR036236">
    <property type="entry name" value="Znf_C2H2_sf"/>
</dbReference>
<feature type="region of interest" description="Disordered" evidence="11">
    <location>
        <begin position="142"/>
        <end position="278"/>
    </location>
</feature>
<dbReference type="Proteomes" id="UP001374579">
    <property type="component" value="Unassembled WGS sequence"/>
</dbReference>
<dbReference type="SUPFAM" id="SSF57667">
    <property type="entry name" value="beta-beta-alpha zinc fingers"/>
    <property type="match status" value="6"/>
</dbReference>
<feature type="compositionally biased region" description="Basic residues" evidence="11">
    <location>
        <begin position="1"/>
        <end position="18"/>
    </location>
</feature>
<feature type="domain" description="C2H2-type" evidence="12">
    <location>
        <begin position="493"/>
        <end position="521"/>
    </location>
</feature>
<evidence type="ECO:0000313" key="14">
    <source>
        <dbReference type="Proteomes" id="UP001374579"/>
    </source>
</evidence>
<feature type="domain" description="C2H2-type" evidence="12">
    <location>
        <begin position="317"/>
        <end position="344"/>
    </location>
</feature>
<dbReference type="Gene3D" id="3.30.160.60">
    <property type="entry name" value="Classic Zinc Finger"/>
    <property type="match status" value="6"/>
</dbReference>
<dbReference type="SMART" id="SM00355">
    <property type="entry name" value="ZnF_C2H2"/>
    <property type="match status" value="11"/>
</dbReference>
<name>A0AAN9ARE1_9CAEN</name>
<evidence type="ECO:0000256" key="5">
    <source>
        <dbReference type="ARBA" id="ARBA00022833"/>
    </source>
</evidence>
<evidence type="ECO:0000256" key="6">
    <source>
        <dbReference type="ARBA" id="ARBA00023015"/>
    </source>
</evidence>
<evidence type="ECO:0000256" key="8">
    <source>
        <dbReference type="ARBA" id="ARBA00023163"/>
    </source>
</evidence>
<evidence type="ECO:0000256" key="4">
    <source>
        <dbReference type="ARBA" id="ARBA00022771"/>
    </source>
</evidence>
<keyword evidence="4 10" id="KW-0863">Zinc-finger</keyword>
<sequence length="668" mass="74922">MATNGPHKRQRSSKRRLSQVKASGRMSRKKHDEESSQQTNSSSIALNEPDIISRWSVVGTSEGISSNEEVATFLLNLYFHEKNPGTKKNCKQCNGLLALFCAKCQLFAEQESSPQSSSLLLVKKEGGKSSLHSKVNRLKVSSQKTAVLSSGGDASSSNCLQSDTDSPCQDGTSTTNQVDTSTTNQAAESSIGNNSSHKSEPDPTKKDGVDLTKNDVTDMDDSNSGDQVAEDASDDSDSSHDNDDGGRVAETLDSSFKTDFDSDGEEAVDSGEETFTSNGEPAVPVCPLCREVFKTSQECKSHFGSHDKLISNGEGAYYCKACTRTYPRFKALYRHMRLTTSQQRCPECDHLFSSRCEIARHQRKHSKEKDRYCYQCEKPYPGLTKKEFVAHVKRHFREGSRDGGSEQGFLCSNCGKIFKKKDDLKGHMTYHNKDSPFVCTFPPCTKAFKNKGCLRQHLLTHKEKMQQCEICGSKFARKCGLRRHMQKHYGKEFCCSECSHRFCSKNELVTHVRTVHLGIRRHPCTICGVKLSTSTNLLKHTRTHTGEKPYSCGECPSRFSMKHALLRHMRRHTGEKPYQCEDCGQKYSCLKSYKLHRRKYHSENKYRCACGLEFEIQTSLAFHAKMCHDENVKSELVVKSDDTINIINQQVGILSQQDLQSLPGKSTE</sequence>
<feature type="region of interest" description="Disordered" evidence="11">
    <location>
        <begin position="1"/>
        <end position="43"/>
    </location>
</feature>
<evidence type="ECO:0000256" key="10">
    <source>
        <dbReference type="PROSITE-ProRule" id="PRU00042"/>
    </source>
</evidence>
<evidence type="ECO:0000256" key="2">
    <source>
        <dbReference type="ARBA" id="ARBA00022723"/>
    </source>
</evidence>
<organism evidence="13 14">
    <name type="scientific">Littorina saxatilis</name>
    <dbReference type="NCBI Taxonomy" id="31220"/>
    <lineage>
        <taxon>Eukaryota</taxon>
        <taxon>Metazoa</taxon>
        <taxon>Spiralia</taxon>
        <taxon>Lophotrochozoa</taxon>
        <taxon>Mollusca</taxon>
        <taxon>Gastropoda</taxon>
        <taxon>Caenogastropoda</taxon>
        <taxon>Littorinimorpha</taxon>
        <taxon>Littorinoidea</taxon>
        <taxon>Littorinidae</taxon>
        <taxon>Littorina</taxon>
    </lineage>
</organism>
<evidence type="ECO:0000256" key="9">
    <source>
        <dbReference type="ARBA" id="ARBA00023242"/>
    </source>
</evidence>
<dbReference type="InterPro" id="IPR013087">
    <property type="entry name" value="Znf_C2H2_type"/>
</dbReference>
<dbReference type="PANTHER" id="PTHR24384">
    <property type="entry name" value="FINGER PUTATIVE TRANSCRIPTION FACTOR FAMILY-RELATED"/>
    <property type="match status" value="1"/>
</dbReference>
<dbReference type="Pfam" id="PF00096">
    <property type="entry name" value="zf-C2H2"/>
    <property type="match status" value="4"/>
</dbReference>
<dbReference type="GO" id="GO:0000981">
    <property type="term" value="F:DNA-binding transcription factor activity, RNA polymerase II-specific"/>
    <property type="evidence" value="ECO:0007669"/>
    <property type="project" value="TreeGrafter"/>
</dbReference>
<accession>A0AAN9ARE1</accession>
<keyword evidence="5" id="KW-0862">Zinc</keyword>
<dbReference type="FunFam" id="3.30.160.60:FF:002343">
    <property type="entry name" value="Zinc finger protein 33A"/>
    <property type="match status" value="1"/>
</dbReference>
<proteinExistence type="predicted"/>
<evidence type="ECO:0000259" key="12">
    <source>
        <dbReference type="PROSITE" id="PS50157"/>
    </source>
</evidence>
<evidence type="ECO:0000256" key="11">
    <source>
        <dbReference type="SAM" id="MobiDB-lite"/>
    </source>
</evidence>
<evidence type="ECO:0000256" key="1">
    <source>
        <dbReference type="ARBA" id="ARBA00004123"/>
    </source>
</evidence>
<feature type="domain" description="C2H2-type" evidence="12">
    <location>
        <begin position="578"/>
        <end position="606"/>
    </location>
</feature>
<evidence type="ECO:0000256" key="7">
    <source>
        <dbReference type="ARBA" id="ARBA00023125"/>
    </source>
</evidence>
<feature type="compositionally biased region" description="Acidic residues" evidence="11">
    <location>
        <begin position="261"/>
        <end position="272"/>
    </location>
</feature>
<evidence type="ECO:0000313" key="13">
    <source>
        <dbReference type="EMBL" id="KAK7091626.1"/>
    </source>
</evidence>
<keyword evidence="6" id="KW-0805">Transcription regulation</keyword>
<feature type="domain" description="C2H2-type" evidence="12">
    <location>
        <begin position="550"/>
        <end position="577"/>
    </location>
</feature>
<feature type="domain" description="C2H2-type" evidence="12">
    <location>
        <begin position="522"/>
        <end position="549"/>
    </location>
</feature>
<dbReference type="InterPro" id="IPR050752">
    <property type="entry name" value="C2H2-ZF_domain"/>
</dbReference>
<keyword evidence="14" id="KW-1185">Reference proteome</keyword>
<feature type="compositionally biased region" description="Basic and acidic residues" evidence="11">
    <location>
        <begin position="197"/>
        <end position="216"/>
    </location>
</feature>
<dbReference type="PROSITE" id="PS00028">
    <property type="entry name" value="ZINC_FINGER_C2H2_1"/>
    <property type="match status" value="8"/>
</dbReference>
<feature type="domain" description="C2H2-type" evidence="12">
    <location>
        <begin position="343"/>
        <end position="370"/>
    </location>
</feature>